<proteinExistence type="predicted"/>
<organism evidence="1 2">
    <name type="scientific">Streptomyces thioluteus</name>
    <dbReference type="NCBI Taxonomy" id="66431"/>
    <lineage>
        <taxon>Bacteria</taxon>
        <taxon>Bacillati</taxon>
        <taxon>Actinomycetota</taxon>
        <taxon>Actinomycetes</taxon>
        <taxon>Kitasatosporales</taxon>
        <taxon>Streptomycetaceae</taxon>
        <taxon>Streptomyces</taxon>
    </lineage>
</organism>
<dbReference type="Proteomes" id="UP001501102">
    <property type="component" value="Unassembled WGS sequence"/>
</dbReference>
<accession>A0ABN3WB96</accession>
<gene>
    <name evidence="1" type="ORF">GCM10020221_00320</name>
</gene>
<evidence type="ECO:0000313" key="1">
    <source>
        <dbReference type="EMBL" id="GAA2908161.1"/>
    </source>
</evidence>
<dbReference type="EMBL" id="BAAAXZ010000002">
    <property type="protein sequence ID" value="GAA2908161.1"/>
    <property type="molecule type" value="Genomic_DNA"/>
</dbReference>
<sequence length="174" mass="18311">MGEALFAEELQEDVHRAGRARAGDRHERLDDQRGLHLAAHQQQAAGDAQLRLEREVGLRLLPGAAGDGPHRALELLLGDRDHLRGDAGGVREGEHRRLLADEQHGAGAFPLAVAGGAARGAVVGARGVVAPEQAVRFFVADLGAYFVADVEHARHGGSSYFRCVGGGVRAVPGS</sequence>
<reference evidence="1 2" key="1">
    <citation type="journal article" date="2019" name="Int. J. Syst. Evol. Microbiol.">
        <title>The Global Catalogue of Microorganisms (GCM) 10K type strain sequencing project: providing services to taxonomists for standard genome sequencing and annotation.</title>
        <authorList>
            <consortium name="The Broad Institute Genomics Platform"/>
            <consortium name="The Broad Institute Genome Sequencing Center for Infectious Disease"/>
            <person name="Wu L."/>
            <person name="Ma J."/>
        </authorList>
    </citation>
    <scope>NUCLEOTIDE SEQUENCE [LARGE SCALE GENOMIC DNA]</scope>
    <source>
        <strain evidence="1 2">JCM 4087</strain>
    </source>
</reference>
<evidence type="ECO:0000313" key="2">
    <source>
        <dbReference type="Proteomes" id="UP001501102"/>
    </source>
</evidence>
<name>A0ABN3WB96_STRTU</name>
<protein>
    <submittedName>
        <fullName evidence="1">Uncharacterized protein</fullName>
    </submittedName>
</protein>
<keyword evidence="2" id="KW-1185">Reference proteome</keyword>
<comment type="caution">
    <text evidence="1">The sequence shown here is derived from an EMBL/GenBank/DDBJ whole genome shotgun (WGS) entry which is preliminary data.</text>
</comment>